<dbReference type="EMBL" id="QFXC01000008">
    <property type="protein sequence ID" value="RDH83774.1"/>
    <property type="molecule type" value="Genomic_DNA"/>
</dbReference>
<evidence type="ECO:0000313" key="2">
    <source>
        <dbReference type="EMBL" id="RDH83774.1"/>
    </source>
</evidence>
<proteinExistence type="predicted"/>
<name>A0A370DHD6_9GAMM</name>
<keyword evidence="1" id="KW-1133">Transmembrane helix</keyword>
<keyword evidence="1" id="KW-0472">Membrane</keyword>
<dbReference type="Proteomes" id="UP000254266">
    <property type="component" value="Unassembled WGS sequence"/>
</dbReference>
<gene>
    <name evidence="2" type="ORF">DIZ80_06450</name>
</gene>
<evidence type="ECO:0000256" key="1">
    <source>
        <dbReference type="SAM" id="Phobius"/>
    </source>
</evidence>
<comment type="caution">
    <text evidence="2">The sequence shown here is derived from an EMBL/GenBank/DDBJ whole genome shotgun (WGS) entry which is preliminary data.</text>
</comment>
<protein>
    <submittedName>
        <fullName evidence="2">Uncharacterized protein</fullName>
    </submittedName>
</protein>
<sequence>MSIFLYLSVFIFLAFLILYILIRSRNMQYWIGSYIKSLFLNKKKAKIKHVYFSFVDHYEPYYQQVTESVARGLVDDWVNAYPNIANKHKDSDGNVPQHTYFYPIEEYDKYVLDKISELCNSGYGDVDIHLHHDDDTAENLTKELIDFKNLLYNEHNLLRKNKAGEIVYGFIHGNWALDNSRPDGRWCGIDNELDILINTGCVFDMTLPSAPSDTQTKIINSIYYAKEDGHAKSHDKGRNLESNITKQEVSELLMIQGPLTLNWKNRKFGLIPKIESGELSGDSPPSETRIKLWEECGISIKGEEEHIFIKVHTHGLQKPNMNMLFDNNGFDLMWTTLENNYRDTNDCELHYLTAWEMYEKIKHLENTH</sequence>
<reference evidence="2 3" key="1">
    <citation type="journal article" date="2018" name="ISME J.">
        <title>Endosymbiont genomes yield clues of tubeworm success.</title>
        <authorList>
            <person name="Li Y."/>
            <person name="Liles M.R."/>
            <person name="Halanych K.M."/>
        </authorList>
    </citation>
    <scope>NUCLEOTIDE SEQUENCE [LARGE SCALE GENOMIC DNA]</scope>
    <source>
        <strain evidence="2">A1464</strain>
    </source>
</reference>
<feature type="transmembrane region" description="Helical" evidence="1">
    <location>
        <begin position="6"/>
        <end position="22"/>
    </location>
</feature>
<keyword evidence="1" id="KW-0812">Transmembrane</keyword>
<keyword evidence="3" id="KW-1185">Reference proteome</keyword>
<accession>A0A370DHD6</accession>
<organism evidence="2 3">
    <name type="scientific">endosymbiont of Galathealinum brachiosum</name>
    <dbReference type="NCBI Taxonomy" id="2200906"/>
    <lineage>
        <taxon>Bacteria</taxon>
        <taxon>Pseudomonadati</taxon>
        <taxon>Pseudomonadota</taxon>
        <taxon>Gammaproteobacteria</taxon>
        <taxon>sulfur-oxidizing symbionts</taxon>
    </lineage>
</organism>
<evidence type="ECO:0000313" key="3">
    <source>
        <dbReference type="Proteomes" id="UP000254266"/>
    </source>
</evidence>
<dbReference type="AlphaFoldDB" id="A0A370DHD6"/>